<keyword evidence="2" id="KW-1185">Reference proteome</keyword>
<organism evidence="1 2">
    <name type="scientific">Coprinopsis marcescibilis</name>
    <name type="common">Agaric fungus</name>
    <name type="synonym">Psathyrella marcescibilis</name>
    <dbReference type="NCBI Taxonomy" id="230819"/>
    <lineage>
        <taxon>Eukaryota</taxon>
        <taxon>Fungi</taxon>
        <taxon>Dikarya</taxon>
        <taxon>Basidiomycota</taxon>
        <taxon>Agaricomycotina</taxon>
        <taxon>Agaricomycetes</taxon>
        <taxon>Agaricomycetidae</taxon>
        <taxon>Agaricales</taxon>
        <taxon>Agaricineae</taxon>
        <taxon>Psathyrellaceae</taxon>
        <taxon>Coprinopsis</taxon>
    </lineage>
</organism>
<reference evidence="1 2" key="1">
    <citation type="journal article" date="2019" name="Nat. Ecol. Evol.">
        <title>Megaphylogeny resolves global patterns of mushroom evolution.</title>
        <authorList>
            <person name="Varga T."/>
            <person name="Krizsan K."/>
            <person name="Foldi C."/>
            <person name="Dima B."/>
            <person name="Sanchez-Garcia M."/>
            <person name="Sanchez-Ramirez S."/>
            <person name="Szollosi G.J."/>
            <person name="Szarkandi J.G."/>
            <person name="Papp V."/>
            <person name="Albert L."/>
            <person name="Andreopoulos W."/>
            <person name="Angelini C."/>
            <person name="Antonin V."/>
            <person name="Barry K.W."/>
            <person name="Bougher N.L."/>
            <person name="Buchanan P."/>
            <person name="Buyck B."/>
            <person name="Bense V."/>
            <person name="Catcheside P."/>
            <person name="Chovatia M."/>
            <person name="Cooper J."/>
            <person name="Damon W."/>
            <person name="Desjardin D."/>
            <person name="Finy P."/>
            <person name="Geml J."/>
            <person name="Haridas S."/>
            <person name="Hughes K."/>
            <person name="Justo A."/>
            <person name="Karasinski D."/>
            <person name="Kautmanova I."/>
            <person name="Kiss B."/>
            <person name="Kocsube S."/>
            <person name="Kotiranta H."/>
            <person name="LaButti K.M."/>
            <person name="Lechner B.E."/>
            <person name="Liimatainen K."/>
            <person name="Lipzen A."/>
            <person name="Lukacs Z."/>
            <person name="Mihaltcheva S."/>
            <person name="Morgado L.N."/>
            <person name="Niskanen T."/>
            <person name="Noordeloos M.E."/>
            <person name="Ohm R.A."/>
            <person name="Ortiz-Santana B."/>
            <person name="Ovrebo C."/>
            <person name="Racz N."/>
            <person name="Riley R."/>
            <person name="Savchenko A."/>
            <person name="Shiryaev A."/>
            <person name="Soop K."/>
            <person name="Spirin V."/>
            <person name="Szebenyi C."/>
            <person name="Tomsovsky M."/>
            <person name="Tulloss R.E."/>
            <person name="Uehling J."/>
            <person name="Grigoriev I.V."/>
            <person name="Vagvolgyi C."/>
            <person name="Papp T."/>
            <person name="Martin F.M."/>
            <person name="Miettinen O."/>
            <person name="Hibbett D.S."/>
            <person name="Nagy L.G."/>
        </authorList>
    </citation>
    <scope>NUCLEOTIDE SEQUENCE [LARGE SCALE GENOMIC DNA]</scope>
    <source>
        <strain evidence="1 2">CBS 121175</strain>
    </source>
</reference>
<dbReference type="STRING" id="230819.A0A5C3LCB6"/>
<evidence type="ECO:0000313" key="2">
    <source>
        <dbReference type="Proteomes" id="UP000307440"/>
    </source>
</evidence>
<name>A0A5C3LCB6_COPMA</name>
<evidence type="ECO:0000313" key="1">
    <source>
        <dbReference type="EMBL" id="TFK30083.1"/>
    </source>
</evidence>
<dbReference type="AlphaFoldDB" id="A0A5C3LCB6"/>
<dbReference type="OrthoDB" id="2576311at2759"/>
<dbReference type="Proteomes" id="UP000307440">
    <property type="component" value="Unassembled WGS sequence"/>
</dbReference>
<proteinExistence type="predicted"/>
<gene>
    <name evidence="1" type="ORF">FA15DRAFT_197295</name>
</gene>
<accession>A0A5C3LCB6</accession>
<dbReference type="EMBL" id="ML210147">
    <property type="protein sequence ID" value="TFK30083.1"/>
    <property type="molecule type" value="Genomic_DNA"/>
</dbReference>
<protein>
    <submittedName>
        <fullName evidence="1">Uncharacterized protein</fullName>
    </submittedName>
</protein>
<sequence>MAQISMATCSMSDNWGFNSAGQSPCEIGSALGGVCTGGSFILPELPPNNQYQGPNSTVQNSCRCSSVYYSLLSACAYCQGRNYIRWSSYKANCDVVYEGSFPQPIPIGLVVPGWAYQDVKTRDTFNASLVTSIGQGDHLIYANM</sequence>